<feature type="domain" description="HTH iclR-type" evidence="4">
    <location>
        <begin position="7"/>
        <end position="68"/>
    </location>
</feature>
<protein>
    <submittedName>
        <fullName evidence="6">Bacterial transcriptional regulator family protein</fullName>
    </submittedName>
</protein>
<evidence type="ECO:0000259" key="5">
    <source>
        <dbReference type="PROSITE" id="PS51078"/>
    </source>
</evidence>
<proteinExistence type="predicted"/>
<dbReference type="InterPro" id="IPR036390">
    <property type="entry name" value="WH_DNA-bd_sf"/>
</dbReference>
<dbReference type="Gene3D" id="1.10.10.10">
    <property type="entry name" value="Winged helix-like DNA-binding domain superfamily/Winged helix DNA-binding domain"/>
    <property type="match status" value="1"/>
</dbReference>
<geneLocation type="plasmid" evidence="6 7">
    <name>unnamed1</name>
</geneLocation>
<dbReference type="PANTHER" id="PTHR30136">
    <property type="entry name" value="HELIX-TURN-HELIX TRANSCRIPTIONAL REGULATOR, ICLR FAMILY"/>
    <property type="match status" value="1"/>
</dbReference>
<dbReference type="Gene3D" id="3.30.450.40">
    <property type="match status" value="1"/>
</dbReference>
<dbReference type="InterPro" id="IPR014757">
    <property type="entry name" value="Tscrpt_reg_IclR_C"/>
</dbReference>
<dbReference type="InterPro" id="IPR036388">
    <property type="entry name" value="WH-like_DNA-bd_sf"/>
</dbReference>
<dbReference type="SMART" id="SM00346">
    <property type="entry name" value="HTH_ICLR"/>
    <property type="match status" value="1"/>
</dbReference>
<keyword evidence="6" id="KW-0614">Plasmid</keyword>
<dbReference type="RefSeq" id="WP_244923378.1">
    <property type="nucleotide sequence ID" value="NZ_CP022605.1"/>
</dbReference>
<feature type="domain" description="IclR-ED" evidence="5">
    <location>
        <begin position="69"/>
        <end position="252"/>
    </location>
</feature>
<dbReference type="InterPro" id="IPR050707">
    <property type="entry name" value="HTH_MetabolicPath_Reg"/>
</dbReference>
<accession>A0A248UNN9</accession>
<evidence type="ECO:0000259" key="4">
    <source>
        <dbReference type="PROSITE" id="PS51077"/>
    </source>
</evidence>
<dbReference type="GO" id="GO:0045892">
    <property type="term" value="P:negative regulation of DNA-templated transcription"/>
    <property type="evidence" value="ECO:0007669"/>
    <property type="project" value="TreeGrafter"/>
</dbReference>
<evidence type="ECO:0000256" key="1">
    <source>
        <dbReference type="ARBA" id="ARBA00023015"/>
    </source>
</evidence>
<gene>
    <name evidence="6" type="ORF">CES85_3264</name>
</gene>
<dbReference type="SUPFAM" id="SSF46785">
    <property type="entry name" value="Winged helix' DNA-binding domain"/>
    <property type="match status" value="1"/>
</dbReference>
<dbReference type="GO" id="GO:0003700">
    <property type="term" value="F:DNA-binding transcription factor activity"/>
    <property type="evidence" value="ECO:0007669"/>
    <property type="project" value="TreeGrafter"/>
</dbReference>
<dbReference type="PROSITE" id="PS51077">
    <property type="entry name" value="HTH_ICLR"/>
    <property type="match status" value="1"/>
</dbReference>
<dbReference type="AlphaFoldDB" id="A0A248UNN9"/>
<dbReference type="Pfam" id="PF09339">
    <property type="entry name" value="HTH_IclR"/>
    <property type="match status" value="1"/>
</dbReference>
<sequence>MTKKSGAPALVRGLRVLELIAGSMERQNLTTIATNLGIAMSSAHSICTTLMNEGYLSRRSDATFDLTLRILDLASSKINRYEIVEHFHSACDEIQIIRENGATLSVLEGPDVYFIATRNSPQPLGVTFKAGTRLPACCMASGRALLASLSDDEVKALYPDDELPQLTKDNPKYRGELLAILRQTREQGYSEEIKGTRPHMCSYGAVVSGGANKAIAGVAITMYEGDLTPKVELQAIEAIQLLARKLSRFGGLIH</sequence>
<dbReference type="KEGG" id="och:CES85_3264"/>
<dbReference type="Proteomes" id="UP000215256">
    <property type="component" value="Plasmid unnamed1"/>
</dbReference>
<dbReference type="InterPro" id="IPR029016">
    <property type="entry name" value="GAF-like_dom_sf"/>
</dbReference>
<keyword evidence="2" id="KW-0238">DNA-binding</keyword>
<evidence type="ECO:0000256" key="3">
    <source>
        <dbReference type="ARBA" id="ARBA00023163"/>
    </source>
</evidence>
<evidence type="ECO:0000256" key="2">
    <source>
        <dbReference type="ARBA" id="ARBA00023125"/>
    </source>
</evidence>
<dbReference type="PANTHER" id="PTHR30136:SF35">
    <property type="entry name" value="HTH-TYPE TRANSCRIPTIONAL REGULATOR RV1719"/>
    <property type="match status" value="1"/>
</dbReference>
<keyword evidence="3" id="KW-0804">Transcription</keyword>
<dbReference type="SUPFAM" id="SSF55781">
    <property type="entry name" value="GAF domain-like"/>
    <property type="match status" value="1"/>
</dbReference>
<organism evidence="6 7">
    <name type="scientific">Ochrobactrum quorumnocens</name>
    <dbReference type="NCBI Taxonomy" id="271865"/>
    <lineage>
        <taxon>Bacteria</taxon>
        <taxon>Pseudomonadati</taxon>
        <taxon>Pseudomonadota</taxon>
        <taxon>Alphaproteobacteria</taxon>
        <taxon>Hyphomicrobiales</taxon>
        <taxon>Brucellaceae</taxon>
        <taxon>Brucella/Ochrobactrum group</taxon>
        <taxon>Ochrobactrum</taxon>
    </lineage>
</organism>
<dbReference type="GO" id="GO:0003677">
    <property type="term" value="F:DNA binding"/>
    <property type="evidence" value="ECO:0007669"/>
    <property type="project" value="UniProtKB-KW"/>
</dbReference>
<keyword evidence="1" id="KW-0805">Transcription regulation</keyword>
<reference evidence="6 7" key="1">
    <citation type="submission" date="2017-07" db="EMBL/GenBank/DDBJ databases">
        <title>Phylogenetic study on the rhizospheric bacterium Ochrobactrum sp. A44.</title>
        <authorList>
            <person name="Krzyzanowska D.M."/>
            <person name="Ossowicki A."/>
            <person name="Rajewska M."/>
            <person name="Maciag T."/>
            <person name="Kaczynski Z."/>
            <person name="Czerwicka M."/>
            <person name="Jafra S."/>
        </authorList>
    </citation>
    <scope>NUCLEOTIDE SEQUENCE [LARGE SCALE GENOMIC DNA]</scope>
    <source>
        <strain evidence="6 7">A44</strain>
        <plasmid evidence="6 7">unnamed1</plasmid>
    </source>
</reference>
<dbReference type="InterPro" id="IPR005471">
    <property type="entry name" value="Tscrpt_reg_IclR_N"/>
</dbReference>
<dbReference type="Pfam" id="PF01614">
    <property type="entry name" value="IclR_C"/>
    <property type="match status" value="1"/>
</dbReference>
<dbReference type="EMBL" id="CP022605">
    <property type="protein sequence ID" value="ASV88477.1"/>
    <property type="molecule type" value="Genomic_DNA"/>
</dbReference>
<evidence type="ECO:0000313" key="6">
    <source>
        <dbReference type="EMBL" id="ASV88477.1"/>
    </source>
</evidence>
<evidence type="ECO:0000313" key="7">
    <source>
        <dbReference type="Proteomes" id="UP000215256"/>
    </source>
</evidence>
<dbReference type="PROSITE" id="PS51078">
    <property type="entry name" value="ICLR_ED"/>
    <property type="match status" value="1"/>
</dbReference>
<name>A0A248UNN9_9HYPH</name>